<dbReference type="Pfam" id="PF00144">
    <property type="entry name" value="Beta-lactamase"/>
    <property type="match status" value="1"/>
</dbReference>
<evidence type="ECO:0000313" key="3">
    <source>
        <dbReference type="EMBL" id="SPF42783.1"/>
    </source>
</evidence>
<reference evidence="4" key="1">
    <citation type="submission" date="2018-02" db="EMBL/GenBank/DDBJ databases">
        <authorList>
            <person name="Hausmann B."/>
        </authorList>
    </citation>
    <scope>NUCLEOTIDE SEQUENCE [LARGE SCALE GENOMIC DNA]</scope>
    <source>
        <strain evidence="4">Peat soil MAG SbA1</strain>
    </source>
</reference>
<dbReference type="OrthoDB" id="9797709at2"/>
<name>A0A2U3KSY6_9BACT</name>
<dbReference type="InterPro" id="IPR001466">
    <property type="entry name" value="Beta-lactam-related"/>
</dbReference>
<dbReference type="InterPro" id="IPR012338">
    <property type="entry name" value="Beta-lactam/transpept-like"/>
</dbReference>
<organism evidence="3 4">
    <name type="scientific">Candidatus Sulfotelmatobacter kueseliae</name>
    <dbReference type="NCBI Taxonomy" id="2042962"/>
    <lineage>
        <taxon>Bacteria</taxon>
        <taxon>Pseudomonadati</taxon>
        <taxon>Acidobacteriota</taxon>
        <taxon>Terriglobia</taxon>
        <taxon>Terriglobales</taxon>
        <taxon>Candidatus Korobacteraceae</taxon>
        <taxon>Candidatus Sulfotelmatobacter</taxon>
    </lineage>
</organism>
<feature type="signal peptide" evidence="1">
    <location>
        <begin position="1"/>
        <end position="26"/>
    </location>
</feature>
<evidence type="ECO:0000313" key="4">
    <source>
        <dbReference type="Proteomes" id="UP000238701"/>
    </source>
</evidence>
<protein>
    <submittedName>
        <fullName evidence="3">Beta-lactamase</fullName>
    </submittedName>
</protein>
<dbReference type="Proteomes" id="UP000238701">
    <property type="component" value="Unassembled WGS sequence"/>
</dbReference>
<dbReference type="SUPFAM" id="SSF56601">
    <property type="entry name" value="beta-lactamase/transpeptidase-like"/>
    <property type="match status" value="1"/>
</dbReference>
<sequence length="362" mass="40697">MNFRKFFKSTPLIGLGLFFAVCAPQAQNPATDSAVTDYVKAEMQRQHIPGLSLLVVKEGKTLRAEGFGLANVELQAPVKPETLFQSGSVGKQFTATAVMMLVEEGKVGLEDPLTKYFPDVPAAWKDVTVRELLSHTAGFGDYPEDFDFRKDWTEEGLLKLVEGIPLAYPPGTKWEYSNLGYLTLGILIHRVTGEFYGDFLEQRIFRPLGMTTTRIISEADIIPNRAAGYRLEKGELKNQEWVAPTINTTADGSLYFSILDLAKWDAALYTEKLLKRSSFDLMWTPVKLKNGQPNKDGYGFGWYIEQRHGHRCLHHTGSWQGFENVIDRYVDDELTVVVLTNQGDAESGKISRHVAEMYLGEK</sequence>
<dbReference type="PANTHER" id="PTHR46825">
    <property type="entry name" value="D-ALANYL-D-ALANINE-CARBOXYPEPTIDASE/ENDOPEPTIDASE AMPH"/>
    <property type="match status" value="1"/>
</dbReference>
<dbReference type="InterPro" id="IPR050491">
    <property type="entry name" value="AmpC-like"/>
</dbReference>
<dbReference type="AlphaFoldDB" id="A0A2U3KSY6"/>
<accession>A0A2U3KSY6</accession>
<dbReference type="EMBL" id="OMOD01000141">
    <property type="protein sequence ID" value="SPF42783.1"/>
    <property type="molecule type" value="Genomic_DNA"/>
</dbReference>
<proteinExistence type="predicted"/>
<dbReference type="Gene3D" id="3.40.710.10">
    <property type="entry name" value="DD-peptidase/beta-lactamase superfamily"/>
    <property type="match status" value="1"/>
</dbReference>
<evidence type="ECO:0000259" key="2">
    <source>
        <dbReference type="Pfam" id="PF00144"/>
    </source>
</evidence>
<feature type="chain" id="PRO_5015757417" evidence="1">
    <location>
        <begin position="27"/>
        <end position="362"/>
    </location>
</feature>
<gene>
    <name evidence="3" type="ORF">SBA1_470005</name>
</gene>
<dbReference type="PANTHER" id="PTHR46825:SF9">
    <property type="entry name" value="BETA-LACTAMASE-RELATED DOMAIN-CONTAINING PROTEIN"/>
    <property type="match status" value="1"/>
</dbReference>
<evidence type="ECO:0000256" key="1">
    <source>
        <dbReference type="SAM" id="SignalP"/>
    </source>
</evidence>
<feature type="domain" description="Beta-lactamase-related" evidence="2">
    <location>
        <begin position="36"/>
        <end position="345"/>
    </location>
</feature>
<keyword evidence="1" id="KW-0732">Signal</keyword>